<gene>
    <name evidence="1" type="ORF">CR103_05485</name>
</gene>
<protein>
    <submittedName>
        <fullName evidence="1">Uncharacterized protein</fullName>
    </submittedName>
</protein>
<dbReference type="EMBL" id="PDOB01000005">
    <property type="protein sequence ID" value="PIL40899.1"/>
    <property type="molecule type" value="Genomic_DNA"/>
</dbReference>
<dbReference type="Proteomes" id="UP000228593">
    <property type="component" value="Unassembled WGS sequence"/>
</dbReference>
<comment type="caution">
    <text evidence="1">The sequence shown here is derived from an EMBL/GenBank/DDBJ whole genome shotgun (WGS) entry which is preliminary data.</text>
</comment>
<organism evidence="1 2">
    <name type="scientific">Massilia psychrophila</name>
    <dbReference type="NCBI Taxonomy" id="1603353"/>
    <lineage>
        <taxon>Bacteria</taxon>
        <taxon>Pseudomonadati</taxon>
        <taxon>Pseudomonadota</taxon>
        <taxon>Betaproteobacteria</taxon>
        <taxon>Burkholderiales</taxon>
        <taxon>Oxalobacteraceae</taxon>
        <taxon>Telluria group</taxon>
        <taxon>Massilia</taxon>
    </lineage>
</organism>
<dbReference type="AlphaFoldDB" id="A0A2G8T4I9"/>
<keyword evidence="2" id="KW-1185">Reference proteome</keyword>
<proteinExistence type="predicted"/>
<accession>A0A2G8T4I9</accession>
<evidence type="ECO:0000313" key="1">
    <source>
        <dbReference type="EMBL" id="PIL40899.1"/>
    </source>
</evidence>
<name>A0A2G8T4I9_9BURK</name>
<sequence>MLLACFFSPAAYAETSRGFIGPFEYQLPGNLSKPINVVVQYGYIDREHKQWNGVGNKIGAANVDVNVGLTKYVHAWNLESNPDVGIGWEVIAPLLSVQDKTARTTSSGLADPVAGGFVWYKPTKDSTIGTDFLFQVPVGSNTVGGGDRWRIIQSVFGTVKSDNLNYTADIVWDWPGKSTGTRTTAAKTWSTHHRVGYSVTALLLPYIGVDYERQEAKNGQPTSYEAVGNLGLVLTFPAGYTFAMHYGRGFRGENRAQTNSINARFVYAW</sequence>
<reference evidence="1 2" key="1">
    <citation type="submission" date="2017-10" db="EMBL/GenBank/DDBJ databases">
        <title>Massilia psychrophilum sp. nov., a novel purple-pigmented bacterium isolated from Tianshan glacier, Xinjiang Municipality, China.</title>
        <authorList>
            <person name="Wang H."/>
        </authorList>
    </citation>
    <scope>NUCLEOTIDE SEQUENCE [LARGE SCALE GENOMIC DNA]</scope>
    <source>
        <strain evidence="1 2">JCM 30813</strain>
    </source>
</reference>
<evidence type="ECO:0000313" key="2">
    <source>
        <dbReference type="Proteomes" id="UP000228593"/>
    </source>
</evidence>